<evidence type="ECO:0000256" key="9">
    <source>
        <dbReference type="SAM" id="Phobius"/>
    </source>
</evidence>
<dbReference type="GO" id="GO:0004930">
    <property type="term" value="F:G protein-coupled receptor activity"/>
    <property type="evidence" value="ECO:0007669"/>
    <property type="project" value="UniProtKB-KW"/>
</dbReference>
<evidence type="ECO:0000256" key="2">
    <source>
        <dbReference type="ARBA" id="ARBA00022475"/>
    </source>
</evidence>
<evidence type="ECO:0000256" key="3">
    <source>
        <dbReference type="ARBA" id="ARBA00022692"/>
    </source>
</evidence>
<sequence length="339" mass="38627">MTDTTPLASKILQPINLFTSLLSIIGNSLLVYLFITKNSGVKISAFQKAQIIGEFSFGWAFLIETCNYLRIQFLNGWYSTFFCLSISLPKYSSAYFSMFLTLTLSFERYCSFVRPLKTKKLMKNSRFVQLAILIELILSISYASLGYVGVDYRDKPCSCTPSYIRIKILKPMFSYFILVVGTLICIIYMLILFQIGRKRRKSKIWSQRIKLDKDLKASKVVLSTIVASLLFHSLPNFVLLLLCTFGILESKDLGSYVSCFSSVFCAFNFPIYLWNDQHLLTYLRGRVRPAAEKTAEPSAIGKDMIETTARSTSKVFTTSQSEKKTKLSKAKKLIMLVQE</sequence>
<evidence type="ECO:0000313" key="11">
    <source>
        <dbReference type="Proteomes" id="UP000887565"/>
    </source>
</evidence>
<dbReference type="InterPro" id="IPR000276">
    <property type="entry name" value="GPCR_Rhodpsn"/>
</dbReference>
<name>A0A915JYF5_ROMCU</name>
<evidence type="ECO:0000256" key="8">
    <source>
        <dbReference type="ARBA" id="ARBA00023224"/>
    </source>
</evidence>
<dbReference type="PANTHER" id="PTHR24228">
    <property type="entry name" value="B2 BRADYKININ RECEPTOR/ANGIOTENSIN II RECEPTOR"/>
    <property type="match status" value="1"/>
</dbReference>
<dbReference type="AlphaFoldDB" id="A0A915JYF5"/>
<protein>
    <submittedName>
        <fullName evidence="12">G-protein coupled receptors family 1 profile domain-containing protein</fullName>
    </submittedName>
</protein>
<keyword evidence="2" id="KW-1003">Cell membrane</keyword>
<feature type="transmembrane region" description="Helical" evidence="9">
    <location>
        <begin position="127"/>
        <end position="145"/>
    </location>
</feature>
<keyword evidence="7" id="KW-0675">Receptor</keyword>
<feature type="transmembrane region" description="Helical" evidence="9">
    <location>
        <begin position="172"/>
        <end position="193"/>
    </location>
</feature>
<evidence type="ECO:0000256" key="5">
    <source>
        <dbReference type="ARBA" id="ARBA00023040"/>
    </source>
</evidence>
<feature type="domain" description="G-protein coupled receptors family 1 profile" evidence="10">
    <location>
        <begin position="26"/>
        <end position="272"/>
    </location>
</feature>
<evidence type="ECO:0000313" key="12">
    <source>
        <dbReference type="WBParaSite" id="nRc.2.0.1.t31034-RA"/>
    </source>
</evidence>
<feature type="transmembrane region" description="Helical" evidence="9">
    <location>
        <begin position="77"/>
        <end position="106"/>
    </location>
</feature>
<keyword evidence="8" id="KW-0807">Transducer</keyword>
<proteinExistence type="predicted"/>
<keyword evidence="4 9" id="KW-1133">Transmembrane helix</keyword>
<dbReference type="InterPro" id="IPR017452">
    <property type="entry name" value="GPCR_Rhodpsn_7TM"/>
</dbReference>
<dbReference type="PROSITE" id="PS50262">
    <property type="entry name" value="G_PROTEIN_RECEP_F1_2"/>
    <property type="match status" value="1"/>
</dbReference>
<evidence type="ECO:0000256" key="4">
    <source>
        <dbReference type="ARBA" id="ARBA00022989"/>
    </source>
</evidence>
<evidence type="ECO:0000256" key="6">
    <source>
        <dbReference type="ARBA" id="ARBA00023136"/>
    </source>
</evidence>
<dbReference type="GO" id="GO:0005886">
    <property type="term" value="C:plasma membrane"/>
    <property type="evidence" value="ECO:0007669"/>
    <property type="project" value="UniProtKB-SubCell"/>
</dbReference>
<reference evidence="12" key="1">
    <citation type="submission" date="2022-11" db="UniProtKB">
        <authorList>
            <consortium name="WormBaseParasite"/>
        </authorList>
    </citation>
    <scope>IDENTIFICATION</scope>
</reference>
<keyword evidence="3 9" id="KW-0812">Transmembrane</keyword>
<feature type="transmembrane region" description="Helical" evidence="9">
    <location>
        <begin position="51"/>
        <end position="71"/>
    </location>
</feature>
<feature type="transmembrane region" description="Helical" evidence="9">
    <location>
        <begin position="15"/>
        <end position="35"/>
    </location>
</feature>
<keyword evidence="11" id="KW-1185">Reference proteome</keyword>
<evidence type="ECO:0000256" key="1">
    <source>
        <dbReference type="ARBA" id="ARBA00004651"/>
    </source>
</evidence>
<dbReference type="PANTHER" id="PTHR24228:SF59">
    <property type="entry name" value="NEUROPEPTIDE RECEPTOR 15"/>
    <property type="match status" value="1"/>
</dbReference>
<feature type="transmembrane region" description="Helical" evidence="9">
    <location>
        <begin position="253"/>
        <end position="274"/>
    </location>
</feature>
<accession>A0A915JYF5</accession>
<feature type="transmembrane region" description="Helical" evidence="9">
    <location>
        <begin position="220"/>
        <end position="247"/>
    </location>
</feature>
<evidence type="ECO:0000256" key="7">
    <source>
        <dbReference type="ARBA" id="ARBA00023170"/>
    </source>
</evidence>
<dbReference type="WBParaSite" id="nRc.2.0.1.t31034-RA">
    <property type="protein sequence ID" value="nRc.2.0.1.t31034-RA"/>
    <property type="gene ID" value="nRc.2.0.1.g31034"/>
</dbReference>
<dbReference type="SUPFAM" id="SSF81321">
    <property type="entry name" value="Family A G protein-coupled receptor-like"/>
    <property type="match status" value="1"/>
</dbReference>
<keyword evidence="6 9" id="KW-0472">Membrane</keyword>
<dbReference type="Proteomes" id="UP000887565">
    <property type="component" value="Unplaced"/>
</dbReference>
<dbReference type="Pfam" id="PF00001">
    <property type="entry name" value="7tm_1"/>
    <property type="match status" value="1"/>
</dbReference>
<dbReference type="CDD" id="cd00637">
    <property type="entry name" value="7tm_classA_rhodopsin-like"/>
    <property type="match status" value="1"/>
</dbReference>
<comment type="subcellular location">
    <subcellularLocation>
        <location evidence="1">Cell membrane</location>
        <topology evidence="1">Multi-pass membrane protein</topology>
    </subcellularLocation>
</comment>
<evidence type="ECO:0000259" key="10">
    <source>
        <dbReference type="PROSITE" id="PS50262"/>
    </source>
</evidence>
<dbReference type="Gene3D" id="1.20.1070.10">
    <property type="entry name" value="Rhodopsin 7-helix transmembrane proteins"/>
    <property type="match status" value="1"/>
</dbReference>
<keyword evidence="5" id="KW-0297">G-protein coupled receptor</keyword>
<organism evidence="11 12">
    <name type="scientific">Romanomermis culicivorax</name>
    <name type="common">Nematode worm</name>
    <dbReference type="NCBI Taxonomy" id="13658"/>
    <lineage>
        <taxon>Eukaryota</taxon>
        <taxon>Metazoa</taxon>
        <taxon>Ecdysozoa</taxon>
        <taxon>Nematoda</taxon>
        <taxon>Enoplea</taxon>
        <taxon>Dorylaimia</taxon>
        <taxon>Mermithida</taxon>
        <taxon>Mermithoidea</taxon>
        <taxon>Mermithidae</taxon>
        <taxon>Romanomermis</taxon>
    </lineage>
</organism>